<dbReference type="PaxDb" id="6945-B7PGI5"/>
<feature type="region of interest" description="Disordered" evidence="1">
    <location>
        <begin position="1"/>
        <end position="175"/>
    </location>
</feature>
<evidence type="ECO:0000256" key="1">
    <source>
        <dbReference type="SAM" id="MobiDB-lite"/>
    </source>
</evidence>
<dbReference type="EMBL" id="ABJB010964798">
    <property type="status" value="NOT_ANNOTATED_CDS"/>
    <property type="molecule type" value="Genomic_DNA"/>
</dbReference>
<keyword evidence="4" id="KW-1185">Reference proteome</keyword>
<accession>B7PGI5</accession>
<dbReference type="PRINTS" id="PR01217">
    <property type="entry name" value="PRICHEXTENSN"/>
</dbReference>
<feature type="non-terminal residue" evidence="2">
    <location>
        <position position="175"/>
    </location>
</feature>
<evidence type="ECO:0000313" key="2">
    <source>
        <dbReference type="EMBL" id="EEC05707.1"/>
    </source>
</evidence>
<dbReference type="VEuPathDB" id="VectorBase:ISCW004181"/>
<dbReference type="EnsemblMetazoa" id="ISCW004181-RA">
    <property type="protein sequence ID" value="ISCW004181-PA"/>
    <property type="gene ID" value="ISCW004181"/>
</dbReference>
<evidence type="ECO:0000313" key="4">
    <source>
        <dbReference type="Proteomes" id="UP000001555"/>
    </source>
</evidence>
<dbReference type="EMBL" id="DS708324">
    <property type="protein sequence ID" value="EEC05707.1"/>
    <property type="molecule type" value="Genomic_DNA"/>
</dbReference>
<dbReference type="HOGENOM" id="CLU_1536290_0_0_1"/>
<organism>
    <name type="scientific">Ixodes scapularis</name>
    <name type="common">Black-legged tick</name>
    <name type="synonym">Deer tick</name>
    <dbReference type="NCBI Taxonomy" id="6945"/>
    <lineage>
        <taxon>Eukaryota</taxon>
        <taxon>Metazoa</taxon>
        <taxon>Ecdysozoa</taxon>
        <taxon>Arthropoda</taxon>
        <taxon>Chelicerata</taxon>
        <taxon>Arachnida</taxon>
        <taxon>Acari</taxon>
        <taxon>Parasitiformes</taxon>
        <taxon>Ixodida</taxon>
        <taxon>Ixodoidea</taxon>
        <taxon>Ixodidae</taxon>
        <taxon>Ixodinae</taxon>
        <taxon>Ixodes</taxon>
    </lineage>
</organism>
<reference evidence="2 4" key="1">
    <citation type="submission" date="2008-03" db="EMBL/GenBank/DDBJ databases">
        <title>Annotation of Ixodes scapularis.</title>
        <authorList>
            <consortium name="Ixodes scapularis Genome Project Consortium"/>
            <person name="Caler E."/>
            <person name="Hannick L.I."/>
            <person name="Bidwell S."/>
            <person name="Joardar V."/>
            <person name="Thiagarajan M."/>
            <person name="Amedeo P."/>
            <person name="Galinsky K.J."/>
            <person name="Schobel S."/>
            <person name="Inman J."/>
            <person name="Hostetler J."/>
            <person name="Miller J."/>
            <person name="Hammond M."/>
            <person name="Megy K."/>
            <person name="Lawson D."/>
            <person name="Kodira C."/>
            <person name="Sutton G."/>
            <person name="Meyer J."/>
            <person name="Hill C.A."/>
            <person name="Birren B."/>
            <person name="Nene V."/>
            <person name="Collins F."/>
            <person name="Alarcon-Chaidez F."/>
            <person name="Wikel S."/>
            <person name="Strausberg R."/>
        </authorList>
    </citation>
    <scope>NUCLEOTIDE SEQUENCE [LARGE SCALE GENOMIC DNA]</scope>
    <source>
        <strain evidence="4">Wikel</strain>
        <strain evidence="2">Wikel colony</strain>
    </source>
</reference>
<feature type="non-terminal residue" evidence="2">
    <location>
        <position position="1"/>
    </location>
</feature>
<protein>
    <submittedName>
        <fullName evidence="2 3">AER176Wp, putative</fullName>
    </submittedName>
</protein>
<reference evidence="3" key="2">
    <citation type="submission" date="2020-05" db="UniProtKB">
        <authorList>
            <consortium name="EnsemblMetazoa"/>
        </authorList>
    </citation>
    <scope>IDENTIFICATION</scope>
    <source>
        <strain evidence="3">wikel</strain>
    </source>
</reference>
<sequence length="175" mass="19074">SRPQFPQCVRNPTPPRRTSPPKRNARNTRSQSFNPVHHSPDGSPTPAVTPAGAGGPRQPIATYPPPPFPRLVAVWPPHPERRSPRLPPSWSAPLLQPFVRPSRRFVPDPHASPRWRSPSPPSRTTTRITSSADFAATRDTPGATGPAFPSRTPRIPTPTPTQASREAEIATPARS</sequence>
<dbReference type="AlphaFoldDB" id="B7PGI5"/>
<gene>
    <name evidence="2" type="ORF">IscW_ISCW004181</name>
</gene>
<proteinExistence type="predicted"/>
<evidence type="ECO:0000313" key="3">
    <source>
        <dbReference type="EnsemblMetazoa" id="ISCW004181-PA"/>
    </source>
</evidence>
<feature type="compositionally biased region" description="Low complexity" evidence="1">
    <location>
        <begin position="112"/>
        <end position="131"/>
    </location>
</feature>
<name>B7PGI5_IXOSC</name>
<dbReference type="Proteomes" id="UP000001555">
    <property type="component" value="Unassembled WGS sequence"/>
</dbReference>